<organism evidence="2 3">
    <name type="scientific">Senna tora</name>
    <dbReference type="NCBI Taxonomy" id="362788"/>
    <lineage>
        <taxon>Eukaryota</taxon>
        <taxon>Viridiplantae</taxon>
        <taxon>Streptophyta</taxon>
        <taxon>Embryophyta</taxon>
        <taxon>Tracheophyta</taxon>
        <taxon>Spermatophyta</taxon>
        <taxon>Magnoliopsida</taxon>
        <taxon>eudicotyledons</taxon>
        <taxon>Gunneridae</taxon>
        <taxon>Pentapetalae</taxon>
        <taxon>rosids</taxon>
        <taxon>fabids</taxon>
        <taxon>Fabales</taxon>
        <taxon>Fabaceae</taxon>
        <taxon>Caesalpinioideae</taxon>
        <taxon>Cassia clade</taxon>
        <taxon>Senna</taxon>
    </lineage>
</organism>
<reference evidence="2" key="1">
    <citation type="submission" date="2020-09" db="EMBL/GenBank/DDBJ databases">
        <title>Genome-Enabled Discovery of Anthraquinone Biosynthesis in Senna tora.</title>
        <authorList>
            <person name="Kang S.-H."/>
            <person name="Pandey R.P."/>
            <person name="Lee C.-M."/>
            <person name="Sim J.-S."/>
            <person name="Jeong J.-T."/>
            <person name="Choi B.-S."/>
            <person name="Jung M."/>
            <person name="Ginzburg D."/>
            <person name="Zhao K."/>
            <person name="Won S.Y."/>
            <person name="Oh T.-J."/>
            <person name="Yu Y."/>
            <person name="Kim N.-H."/>
            <person name="Lee O.R."/>
            <person name="Lee T.-H."/>
            <person name="Bashyal P."/>
            <person name="Kim T.-S."/>
            <person name="Lee W.-H."/>
            <person name="Kawkins C."/>
            <person name="Kim C.-K."/>
            <person name="Kim J.S."/>
            <person name="Ahn B.O."/>
            <person name="Rhee S.Y."/>
            <person name="Sohng J.K."/>
        </authorList>
    </citation>
    <scope>NUCLEOTIDE SEQUENCE</scope>
    <source>
        <tissue evidence="2">Leaf</tissue>
    </source>
</reference>
<keyword evidence="3" id="KW-1185">Reference proteome</keyword>
<comment type="caution">
    <text evidence="2">The sequence shown here is derived from an EMBL/GenBank/DDBJ whole genome shotgun (WGS) entry which is preliminary data.</text>
</comment>
<evidence type="ECO:0000313" key="2">
    <source>
        <dbReference type="EMBL" id="KAF7833693.1"/>
    </source>
</evidence>
<proteinExistence type="predicted"/>
<evidence type="ECO:0000256" key="1">
    <source>
        <dbReference type="SAM" id="MobiDB-lite"/>
    </source>
</evidence>
<protein>
    <submittedName>
        <fullName evidence="2">Uncharacterized protein</fullName>
    </submittedName>
</protein>
<feature type="compositionally biased region" description="Basic and acidic residues" evidence="1">
    <location>
        <begin position="8"/>
        <end position="23"/>
    </location>
</feature>
<dbReference type="EMBL" id="JAAIUW010000005">
    <property type="protein sequence ID" value="KAF7833693.1"/>
    <property type="molecule type" value="Genomic_DNA"/>
</dbReference>
<dbReference type="AlphaFoldDB" id="A0A834WW11"/>
<sequence>MLSLHSAPGRDRTMRLPEEEHLNHSNLSQIGYSLRSTESPEIDRRMPPSSPADRVIDHLRRRRRCRRSSAHGVICTAVEE</sequence>
<feature type="compositionally biased region" description="Polar residues" evidence="1">
    <location>
        <begin position="24"/>
        <end position="39"/>
    </location>
</feature>
<dbReference type="Proteomes" id="UP000634136">
    <property type="component" value="Unassembled WGS sequence"/>
</dbReference>
<accession>A0A834WW11</accession>
<evidence type="ECO:0000313" key="3">
    <source>
        <dbReference type="Proteomes" id="UP000634136"/>
    </source>
</evidence>
<name>A0A834WW11_9FABA</name>
<feature type="region of interest" description="Disordered" evidence="1">
    <location>
        <begin position="1"/>
        <end position="52"/>
    </location>
</feature>
<gene>
    <name evidence="2" type="ORF">G2W53_016026</name>
</gene>